<dbReference type="Proteomes" id="UP000029839">
    <property type="component" value="Unassembled WGS sequence"/>
</dbReference>
<dbReference type="PROSITE" id="PS51819">
    <property type="entry name" value="VOC"/>
    <property type="match status" value="1"/>
</dbReference>
<dbReference type="PANTHER" id="PTHR36503:SF2">
    <property type="entry name" value="BLR2408 PROTEIN"/>
    <property type="match status" value="1"/>
</dbReference>
<dbReference type="SUPFAM" id="SSF54593">
    <property type="entry name" value="Glyoxalase/Bleomycin resistance protein/Dihydroxybiphenyl dioxygenase"/>
    <property type="match status" value="1"/>
</dbReference>
<dbReference type="InterPro" id="IPR029068">
    <property type="entry name" value="Glyas_Bleomycin-R_OHBP_Dase"/>
</dbReference>
<gene>
    <name evidence="2" type="ORF">N868_14350</name>
</gene>
<reference evidence="2 3" key="2">
    <citation type="journal article" date="2015" name="Stand. Genomic Sci.">
        <title>Draft genome sequence of Cellulomonas carbonis T26(T) and comparative analysis of six Cellulomonas genomes.</title>
        <authorList>
            <person name="Zhuang W."/>
            <person name="Zhang S."/>
            <person name="Xia X."/>
            <person name="Wang G."/>
        </authorList>
    </citation>
    <scope>NUCLEOTIDE SEQUENCE [LARGE SCALE GENOMIC DNA]</scope>
    <source>
        <strain evidence="2 3">T26</strain>
    </source>
</reference>
<dbReference type="GO" id="GO:0051213">
    <property type="term" value="F:dioxygenase activity"/>
    <property type="evidence" value="ECO:0007669"/>
    <property type="project" value="UniProtKB-KW"/>
</dbReference>
<dbReference type="CDD" id="cd09012">
    <property type="entry name" value="VOC_like"/>
    <property type="match status" value="1"/>
</dbReference>
<dbReference type="AlphaFoldDB" id="A0A0A0BRL9"/>
<evidence type="ECO:0000259" key="1">
    <source>
        <dbReference type="PROSITE" id="PS51819"/>
    </source>
</evidence>
<sequence length="133" mass="14714">MERMIFVNLPVRDLQESLAFYTGLGFTVNEQYSDENAACIVVSDTICVMLLVHARFADFLVGTQITDARTHTQVLNALTASSRDEVDRFVENAVAHGGKARTPIREGGMYGHSVTDPDGHVWEIFHMADPTAN</sequence>
<accession>A0A0A0BRL9</accession>
<evidence type="ECO:0000313" key="3">
    <source>
        <dbReference type="Proteomes" id="UP000029839"/>
    </source>
</evidence>
<dbReference type="EMBL" id="AXCY01000044">
    <property type="protein sequence ID" value="KGM10621.1"/>
    <property type="molecule type" value="Genomic_DNA"/>
</dbReference>
<keyword evidence="3" id="KW-1185">Reference proteome</keyword>
<dbReference type="Gene3D" id="3.10.180.10">
    <property type="entry name" value="2,3-Dihydroxybiphenyl 1,2-Dioxygenase, domain 1"/>
    <property type="match status" value="1"/>
</dbReference>
<evidence type="ECO:0000313" key="2">
    <source>
        <dbReference type="EMBL" id="KGM10621.1"/>
    </source>
</evidence>
<proteinExistence type="predicted"/>
<keyword evidence="2" id="KW-0560">Oxidoreductase</keyword>
<feature type="domain" description="VOC" evidence="1">
    <location>
        <begin position="3"/>
        <end position="127"/>
    </location>
</feature>
<keyword evidence="2" id="KW-0223">Dioxygenase</keyword>
<dbReference type="InterPro" id="IPR037523">
    <property type="entry name" value="VOC_core"/>
</dbReference>
<dbReference type="InterPro" id="IPR004360">
    <property type="entry name" value="Glyas_Fos-R_dOase_dom"/>
</dbReference>
<comment type="caution">
    <text evidence="2">The sequence shown here is derived from an EMBL/GenBank/DDBJ whole genome shotgun (WGS) entry which is preliminary data.</text>
</comment>
<name>A0A0A0BRL9_9CELL</name>
<dbReference type="PANTHER" id="PTHR36503">
    <property type="entry name" value="BLR2520 PROTEIN"/>
    <property type="match status" value="1"/>
</dbReference>
<organism evidence="2 3">
    <name type="scientific">Cellulomonas carbonis T26</name>
    <dbReference type="NCBI Taxonomy" id="947969"/>
    <lineage>
        <taxon>Bacteria</taxon>
        <taxon>Bacillati</taxon>
        <taxon>Actinomycetota</taxon>
        <taxon>Actinomycetes</taxon>
        <taxon>Micrococcales</taxon>
        <taxon>Cellulomonadaceae</taxon>
        <taxon>Cellulomonas</taxon>
    </lineage>
</organism>
<reference evidence="2 3" key="1">
    <citation type="submission" date="2013-08" db="EMBL/GenBank/DDBJ databases">
        <title>Genome sequencing of Cellulomonas carbonis T26.</title>
        <authorList>
            <person name="Chen F."/>
            <person name="Li Y."/>
            <person name="Wang G."/>
        </authorList>
    </citation>
    <scope>NUCLEOTIDE SEQUENCE [LARGE SCALE GENOMIC DNA]</scope>
    <source>
        <strain evidence="2 3">T26</strain>
    </source>
</reference>
<protein>
    <submittedName>
        <fullName evidence="2">Extradiol dioxygenase</fullName>
    </submittedName>
</protein>
<dbReference type="Pfam" id="PF00903">
    <property type="entry name" value="Glyoxalase"/>
    <property type="match status" value="1"/>
</dbReference>